<feature type="compositionally biased region" description="Polar residues" evidence="1">
    <location>
        <begin position="16"/>
        <end position="25"/>
    </location>
</feature>
<organism evidence="2 3">
    <name type="scientific">Colletotrichum navitas</name>
    <dbReference type="NCBI Taxonomy" id="681940"/>
    <lineage>
        <taxon>Eukaryota</taxon>
        <taxon>Fungi</taxon>
        <taxon>Dikarya</taxon>
        <taxon>Ascomycota</taxon>
        <taxon>Pezizomycotina</taxon>
        <taxon>Sordariomycetes</taxon>
        <taxon>Hypocreomycetidae</taxon>
        <taxon>Glomerellales</taxon>
        <taxon>Glomerellaceae</taxon>
        <taxon>Colletotrichum</taxon>
        <taxon>Colletotrichum graminicola species complex</taxon>
    </lineage>
</organism>
<name>A0AAD8Q3U6_9PEZI</name>
<accession>A0AAD8Q3U6</accession>
<feature type="compositionally biased region" description="Basic and acidic residues" evidence="1">
    <location>
        <begin position="1"/>
        <end position="15"/>
    </location>
</feature>
<dbReference type="AlphaFoldDB" id="A0AAD8Q3U6"/>
<proteinExistence type="predicted"/>
<reference evidence="2" key="1">
    <citation type="submission" date="2021-06" db="EMBL/GenBank/DDBJ databases">
        <title>Comparative genomics, transcriptomics and evolutionary studies reveal genomic signatures of adaptation to plant cell wall in hemibiotrophic fungi.</title>
        <authorList>
            <consortium name="DOE Joint Genome Institute"/>
            <person name="Baroncelli R."/>
            <person name="Diaz J.F."/>
            <person name="Benocci T."/>
            <person name="Peng M."/>
            <person name="Battaglia E."/>
            <person name="Haridas S."/>
            <person name="Andreopoulos W."/>
            <person name="Labutti K."/>
            <person name="Pangilinan J."/>
            <person name="Floch G.L."/>
            <person name="Makela M.R."/>
            <person name="Henrissat B."/>
            <person name="Grigoriev I.V."/>
            <person name="Crouch J.A."/>
            <person name="De Vries R.P."/>
            <person name="Sukno S.A."/>
            <person name="Thon M.R."/>
        </authorList>
    </citation>
    <scope>NUCLEOTIDE SEQUENCE</scope>
    <source>
        <strain evidence="2">CBS 125086</strain>
    </source>
</reference>
<feature type="compositionally biased region" description="Basic and acidic residues" evidence="1">
    <location>
        <begin position="26"/>
        <end position="40"/>
    </location>
</feature>
<feature type="region of interest" description="Disordered" evidence="1">
    <location>
        <begin position="1"/>
        <end position="48"/>
    </location>
</feature>
<evidence type="ECO:0000256" key="1">
    <source>
        <dbReference type="SAM" id="MobiDB-lite"/>
    </source>
</evidence>
<dbReference type="Proteomes" id="UP001230504">
    <property type="component" value="Unassembled WGS sequence"/>
</dbReference>
<evidence type="ECO:0000313" key="2">
    <source>
        <dbReference type="EMBL" id="KAK1594552.1"/>
    </source>
</evidence>
<dbReference type="RefSeq" id="XP_060415714.1">
    <property type="nucleotide sequence ID" value="XM_060557440.1"/>
</dbReference>
<comment type="caution">
    <text evidence="2">The sequence shown here is derived from an EMBL/GenBank/DDBJ whole genome shotgun (WGS) entry which is preliminary data.</text>
</comment>
<dbReference type="EMBL" id="JAHLJV010000019">
    <property type="protein sequence ID" value="KAK1594552.1"/>
    <property type="molecule type" value="Genomic_DNA"/>
</dbReference>
<gene>
    <name evidence="2" type="ORF">LY79DRAFT_549032</name>
</gene>
<protein>
    <submittedName>
        <fullName evidence="2">Uncharacterized protein</fullName>
    </submittedName>
</protein>
<evidence type="ECO:0000313" key="3">
    <source>
        <dbReference type="Proteomes" id="UP001230504"/>
    </source>
</evidence>
<keyword evidence="3" id="KW-1185">Reference proteome</keyword>
<sequence length="124" mass="14397">MGAWRGRERQTDIETGRQTSRQTSRQVDRQTYRQTEEKTKSRAQPGGCNADAIFVREPCHQRLSSLFWFRLDRYDCVSRTKPDLLAGNTDDCPISLLQPFSSPRQDSEPAYLLRTLPYLCKLAR</sequence>
<dbReference type="GeneID" id="85441680"/>